<evidence type="ECO:0000313" key="4">
    <source>
        <dbReference type="Proteomes" id="UP000014115"/>
    </source>
</evidence>
<protein>
    <submittedName>
        <fullName evidence="3">Spore coat U domain-containing protein</fullName>
    </submittedName>
</protein>
<dbReference type="EMBL" id="AMRG01000012">
    <property type="protein sequence ID" value="EKE82116.1"/>
    <property type="molecule type" value="Genomic_DNA"/>
</dbReference>
<dbReference type="PANTHER" id="PTHR37089:SF1">
    <property type="entry name" value="MEMBRANE PROTEIN"/>
    <property type="match status" value="1"/>
</dbReference>
<keyword evidence="4" id="KW-1185">Reference proteome</keyword>
<dbReference type="RefSeq" id="WP_008489323.1">
    <property type="nucleotide sequence ID" value="NZ_AMRG01000012.1"/>
</dbReference>
<dbReference type="Pfam" id="PF05229">
    <property type="entry name" value="SCPU"/>
    <property type="match status" value="2"/>
</dbReference>
<gene>
    <name evidence="3" type="ORF">A10D4_10074</name>
</gene>
<reference evidence="3 4" key="1">
    <citation type="journal article" date="2012" name="J. Bacteriol.">
        <title>Genome Sequence of Idiomarina xiamenensis Type Strain 10-D-4.</title>
        <authorList>
            <person name="Lai Q."/>
            <person name="Wang L."/>
            <person name="Wang W."/>
            <person name="Shao Z."/>
        </authorList>
    </citation>
    <scope>NUCLEOTIDE SEQUENCE [LARGE SCALE GENOMIC DNA]</scope>
    <source>
        <strain evidence="3 4">10-D-4</strain>
    </source>
</reference>
<dbReference type="STRING" id="740709.A10D4_10074"/>
<dbReference type="PANTHER" id="PTHR37089">
    <property type="entry name" value="PROTEIN U-RELATED"/>
    <property type="match status" value="1"/>
</dbReference>
<feature type="signal peptide" evidence="1">
    <location>
        <begin position="1"/>
        <end position="22"/>
    </location>
</feature>
<dbReference type="PATRIC" id="fig|740709.3.peg.2037"/>
<evidence type="ECO:0000256" key="1">
    <source>
        <dbReference type="SAM" id="SignalP"/>
    </source>
</evidence>
<dbReference type="Proteomes" id="UP000014115">
    <property type="component" value="Unassembled WGS sequence"/>
</dbReference>
<dbReference type="AlphaFoldDB" id="K2JFP4"/>
<dbReference type="InterPro" id="IPR007893">
    <property type="entry name" value="Spore_coat_U/FanG"/>
</dbReference>
<proteinExistence type="predicted"/>
<keyword evidence="1" id="KW-0732">Signal</keyword>
<feature type="domain" description="Spore coat protein U/FanG" evidence="2">
    <location>
        <begin position="13"/>
        <end position="154"/>
    </location>
</feature>
<comment type="caution">
    <text evidence="3">The sequence shown here is derived from an EMBL/GenBank/DDBJ whole genome shotgun (WGS) entry which is preliminary data.</text>
</comment>
<feature type="chain" id="PRO_5003861922" evidence="1">
    <location>
        <begin position="23"/>
        <end position="309"/>
    </location>
</feature>
<dbReference type="eggNOG" id="COG5430">
    <property type="taxonomic scope" value="Bacteria"/>
</dbReference>
<evidence type="ECO:0000313" key="3">
    <source>
        <dbReference type="EMBL" id="EKE82116.1"/>
    </source>
</evidence>
<dbReference type="OrthoDB" id="8901110at2"/>
<feature type="domain" description="Spore coat protein U/FanG" evidence="2">
    <location>
        <begin position="180"/>
        <end position="306"/>
    </location>
</feature>
<organism evidence="3 4">
    <name type="scientific">Idiomarina xiamenensis 10-D-4</name>
    <dbReference type="NCBI Taxonomy" id="740709"/>
    <lineage>
        <taxon>Bacteria</taxon>
        <taxon>Pseudomonadati</taxon>
        <taxon>Pseudomonadota</taxon>
        <taxon>Gammaproteobacteria</taxon>
        <taxon>Alteromonadales</taxon>
        <taxon>Idiomarinaceae</taxon>
        <taxon>Idiomarina</taxon>
    </lineage>
</organism>
<accession>K2JFP4</accession>
<evidence type="ECO:0000259" key="2">
    <source>
        <dbReference type="Pfam" id="PF05229"/>
    </source>
</evidence>
<sequence length="309" mass="33446">MIRRLRLLGLLLALAVAPMAQAVCVAQPPAAVSLGNQVPSSSVRDGSLNSNGAVFISCSQLISLNLLAPTDLSYTVTASTNNFQLRSSQGYNIPYQLSSQANFAQIIDQVGEGYSSMNSIILSVQIGSGLRIPMYLRTLPTNTPSGTFSDQLTIQFNGSICLIRVGSICTLRENLNNAITLNVQLTVDKTCSLTASTLFDLGEYGLLDNVPALPMNIDINCTRTEGYQLYIDNGTYYDGSWRRLQNAAGNFINYHIYHPQNNTSLDINNPITAVGSGTTQRHQPLIQLAPNQQAAVGVYQDTVLITVSY</sequence>
<dbReference type="InterPro" id="IPR053167">
    <property type="entry name" value="Spore_coat_component"/>
</dbReference>
<dbReference type="SMART" id="SM00972">
    <property type="entry name" value="SCPU"/>
    <property type="match status" value="2"/>
</dbReference>
<name>K2JFP4_9GAMM</name>